<name>A0A834XCS3_9FABA</name>
<dbReference type="InterPro" id="IPR001810">
    <property type="entry name" value="F-box_dom"/>
</dbReference>
<feature type="domain" description="F-box" evidence="1">
    <location>
        <begin position="16"/>
        <end position="51"/>
    </location>
</feature>
<keyword evidence="3" id="KW-1185">Reference proteome</keyword>
<evidence type="ECO:0000313" key="2">
    <source>
        <dbReference type="EMBL" id="KAF7842724.1"/>
    </source>
</evidence>
<dbReference type="InterPro" id="IPR036047">
    <property type="entry name" value="F-box-like_dom_sf"/>
</dbReference>
<dbReference type="PANTHER" id="PTHR32212:SF461">
    <property type="entry name" value="F-BOX DOMAIN-CONTAINING PROTEIN"/>
    <property type="match status" value="1"/>
</dbReference>
<protein>
    <submittedName>
        <fullName evidence="2">F-box/LRR-repeat protein 13</fullName>
    </submittedName>
</protein>
<dbReference type="AlphaFoldDB" id="A0A834XCS3"/>
<sequence length="217" mass="25049">MIRRSKICRAEMEDRISILSDEVLHLILSYLETKLAVQTCVLSKRWRYLWTGISTLDFDESSFSDDSAFEEFLNHLWNDDVGVDNLLNGSFKITAPQLKEFRMSFNLNIDYVERYWPWDYMHLINVFGAVGGAKFVTFSYRTIGALSMFAGLVKGKQSPFSGIEELKIIIGSSEMVDDKFSFTVPSSVLTFLLSSFPSKRFKFVYKENEDVDDEEDI</sequence>
<organism evidence="2 3">
    <name type="scientific">Senna tora</name>
    <dbReference type="NCBI Taxonomy" id="362788"/>
    <lineage>
        <taxon>Eukaryota</taxon>
        <taxon>Viridiplantae</taxon>
        <taxon>Streptophyta</taxon>
        <taxon>Embryophyta</taxon>
        <taxon>Tracheophyta</taxon>
        <taxon>Spermatophyta</taxon>
        <taxon>Magnoliopsida</taxon>
        <taxon>eudicotyledons</taxon>
        <taxon>Gunneridae</taxon>
        <taxon>Pentapetalae</taxon>
        <taxon>rosids</taxon>
        <taxon>fabids</taxon>
        <taxon>Fabales</taxon>
        <taxon>Fabaceae</taxon>
        <taxon>Caesalpinioideae</taxon>
        <taxon>Cassia clade</taxon>
        <taxon>Senna</taxon>
    </lineage>
</organism>
<dbReference type="Proteomes" id="UP000634136">
    <property type="component" value="Unassembled WGS sequence"/>
</dbReference>
<accession>A0A834XCS3</accession>
<dbReference type="SUPFAM" id="SSF81383">
    <property type="entry name" value="F-box domain"/>
    <property type="match status" value="1"/>
</dbReference>
<gene>
    <name evidence="2" type="ORF">G2W53_005022</name>
</gene>
<dbReference type="InterPro" id="IPR053781">
    <property type="entry name" value="F-box_AtFBL13-like"/>
</dbReference>
<dbReference type="PANTHER" id="PTHR32212">
    <property type="entry name" value="CYCLIN-LIKE F-BOX"/>
    <property type="match status" value="1"/>
</dbReference>
<proteinExistence type="predicted"/>
<evidence type="ECO:0000259" key="1">
    <source>
        <dbReference type="Pfam" id="PF00646"/>
    </source>
</evidence>
<reference evidence="2" key="1">
    <citation type="submission" date="2020-09" db="EMBL/GenBank/DDBJ databases">
        <title>Genome-Enabled Discovery of Anthraquinone Biosynthesis in Senna tora.</title>
        <authorList>
            <person name="Kang S.-H."/>
            <person name="Pandey R.P."/>
            <person name="Lee C.-M."/>
            <person name="Sim J.-S."/>
            <person name="Jeong J.-T."/>
            <person name="Choi B.-S."/>
            <person name="Jung M."/>
            <person name="Ginzburg D."/>
            <person name="Zhao K."/>
            <person name="Won S.Y."/>
            <person name="Oh T.-J."/>
            <person name="Yu Y."/>
            <person name="Kim N.-H."/>
            <person name="Lee O.R."/>
            <person name="Lee T.-H."/>
            <person name="Bashyal P."/>
            <person name="Kim T.-S."/>
            <person name="Lee W.-H."/>
            <person name="Kawkins C."/>
            <person name="Kim C.-K."/>
            <person name="Kim J.S."/>
            <person name="Ahn B.O."/>
            <person name="Rhee S.Y."/>
            <person name="Sohng J.K."/>
        </authorList>
    </citation>
    <scope>NUCLEOTIDE SEQUENCE</scope>
    <source>
        <tissue evidence="2">Leaf</tissue>
    </source>
</reference>
<dbReference type="OrthoDB" id="1848700at2759"/>
<dbReference type="EMBL" id="JAAIUW010000002">
    <property type="protein sequence ID" value="KAF7842724.1"/>
    <property type="molecule type" value="Genomic_DNA"/>
</dbReference>
<dbReference type="Pfam" id="PF00646">
    <property type="entry name" value="F-box"/>
    <property type="match status" value="1"/>
</dbReference>
<evidence type="ECO:0000313" key="3">
    <source>
        <dbReference type="Proteomes" id="UP000634136"/>
    </source>
</evidence>
<dbReference type="CDD" id="cd22160">
    <property type="entry name" value="F-box_AtFBL13-like"/>
    <property type="match status" value="1"/>
</dbReference>
<comment type="caution">
    <text evidence="2">The sequence shown here is derived from an EMBL/GenBank/DDBJ whole genome shotgun (WGS) entry which is preliminary data.</text>
</comment>
<dbReference type="Gene3D" id="1.20.1280.50">
    <property type="match status" value="1"/>
</dbReference>